<evidence type="ECO:0000259" key="8">
    <source>
        <dbReference type="Pfam" id="PF15456"/>
    </source>
</evidence>
<dbReference type="EMBL" id="CAJVPS010000750">
    <property type="protein sequence ID" value="CAG8506699.1"/>
    <property type="molecule type" value="Genomic_DNA"/>
</dbReference>
<evidence type="ECO:0000313" key="10">
    <source>
        <dbReference type="EMBL" id="CAG8506699.1"/>
    </source>
</evidence>
<feature type="coiled-coil region" evidence="6">
    <location>
        <begin position="1031"/>
        <end position="1058"/>
    </location>
</feature>
<dbReference type="InterPro" id="IPR056703">
    <property type="entry name" value="DUF7801"/>
</dbReference>
<feature type="domain" description="Up-regulated during septation protein 1" evidence="8">
    <location>
        <begin position="243"/>
        <end position="355"/>
    </location>
</feature>
<feature type="coiled-coil region" evidence="6">
    <location>
        <begin position="520"/>
        <end position="997"/>
    </location>
</feature>
<evidence type="ECO:0000256" key="2">
    <source>
        <dbReference type="ARBA" id="ARBA00022980"/>
    </source>
</evidence>
<dbReference type="Pfam" id="PF25078">
    <property type="entry name" value="DUF7801"/>
    <property type="match status" value="1"/>
</dbReference>
<keyword evidence="2" id="KW-0689">Ribosomal protein</keyword>
<dbReference type="PANTHER" id="PTHR12884:SF0">
    <property type="entry name" value="60S RIBOSOMAL PROTEIN L29"/>
    <property type="match status" value="1"/>
</dbReference>
<dbReference type="AlphaFoldDB" id="A0A9N8ZTK9"/>
<sequence>MSSSSSYTRRKPVDENFTPPSQYPPPRRIINDTSFLRNQSSQQSQPPLLPSSQYASRTVKSPMRTPSINEGSAQNTVIQPVKSTIAIVPARDSVPVAPPVSGSSAQTTVVQPVMSTMKIESSSSSPVQTPRTENFNPALKRTSIDTSSSTSSLDQDIVLAAEKELSKLTSKKNSISTSPTVVSTSNNNTLHDNCSPPLSPSFDRVTSIGTSSSLLASSAAILAKIETKNNHYSLIDTTDDMLVQLLISQAIVDSKDFAILNLEDVEELKKEHSLLTNRINALTNKLSLESKIREAASSLSRLHASNKRLSRQAGDHLSQANRKVDQITNELWKLSQRAFNLERKLLHHMSGALSLGIRKLEEKQIQNAHLLQQQQQILLDPVQNGIENLYNEIMEMDNTTSDNELSNKVTNLESSLQSAHQTLAEARMSIKRKDREIEELKAKVDDSVTETRERTIAELRTELEEVGSRLDIVLRKHKAAKKDSFPDDNDDEASEESDEGSSNRLSTMTTATQHLQKEQYRNISKNLSSLEKSLEEYQFRIYKLDQDLTAAKNKAEEEMARLKESHQKEMKAAEEKQESLEEQIIELKHKARNSEDLEERIKQLQIQQNNRSTDLQEKLTKITQEYEQIMEKLKELFKDLPRKLSNKTGATDFTVDNFISFVRQIDEENGQLLDEITQLQTKCENMQEVVSEKMRLTKILQSTQLELEETKLKYEDLESKTESAKNNFTKISEKEIELRNEVTQLHTEIDAHKEKIRKYEATLKRQSIIAYVQDGKSMKEEFQQQLASQEQEYEAQIKERDGVIVKLRSDHNNAITEKNNATQTIRELEEMLSSKSRTLDQREVTINRLESDIVDLKMELAELKAASDGLKGKKTAIYGNAILNSGNEINALKSQLEEAHTEINNLRSANQALQLKVEHYTKNLSITHARFSAREEALENRADMLQNELDGISREFDRLTRNFLDFDTERHKLQATIDRLNRQCEKLENELADERIKNLGNDSKDSVTATNLRKEFRDMMSSVRAEHAKALQRECDERKKLDNTVRSLRREKEAEKWEKVNKGTQTRLVVSVRSDRKAHRNGIKKPKTYRYPSLKGVDPKFLRNQRYAKKGTIEALRKQREEAK</sequence>
<feature type="region of interest" description="Disordered" evidence="7">
    <location>
        <begin position="170"/>
        <end position="196"/>
    </location>
</feature>
<organism evidence="10 11">
    <name type="scientific">Ambispora leptoticha</name>
    <dbReference type="NCBI Taxonomy" id="144679"/>
    <lineage>
        <taxon>Eukaryota</taxon>
        <taxon>Fungi</taxon>
        <taxon>Fungi incertae sedis</taxon>
        <taxon>Mucoromycota</taxon>
        <taxon>Glomeromycotina</taxon>
        <taxon>Glomeromycetes</taxon>
        <taxon>Archaeosporales</taxon>
        <taxon>Ambisporaceae</taxon>
        <taxon>Ambispora</taxon>
    </lineage>
</organism>
<evidence type="ECO:0000256" key="4">
    <source>
        <dbReference type="ARBA" id="ARBA00035222"/>
    </source>
</evidence>
<dbReference type="Gene3D" id="1.10.287.1490">
    <property type="match status" value="1"/>
</dbReference>
<feature type="domain" description="DUF7801" evidence="9">
    <location>
        <begin position="835"/>
        <end position="1000"/>
    </location>
</feature>
<dbReference type="InterPro" id="IPR036274">
    <property type="entry name" value="HR1_rpt_sf"/>
</dbReference>
<feature type="compositionally biased region" description="Low complexity" evidence="7">
    <location>
        <begin position="173"/>
        <end position="189"/>
    </location>
</feature>
<feature type="compositionally biased region" description="Basic residues" evidence="7">
    <location>
        <begin position="1076"/>
        <end position="1088"/>
    </location>
</feature>
<dbReference type="PANTHER" id="PTHR12884">
    <property type="entry name" value="60S RIBOSOMAL PROTEIN L29"/>
    <property type="match status" value="1"/>
</dbReference>
<feature type="compositionally biased region" description="Polar residues" evidence="7">
    <location>
        <begin position="54"/>
        <end position="75"/>
    </location>
</feature>
<name>A0A9N8ZTK9_9GLOM</name>
<dbReference type="SUPFAM" id="SSF46585">
    <property type="entry name" value="HR1 repeat"/>
    <property type="match status" value="1"/>
</dbReference>
<comment type="similarity">
    <text evidence="1">Belongs to the eukaryotic ribosomal protein eL29 family.</text>
</comment>
<feature type="region of interest" description="Disordered" evidence="7">
    <location>
        <begin position="1071"/>
        <end position="1096"/>
    </location>
</feature>
<keyword evidence="3" id="KW-0687">Ribonucleoprotein</keyword>
<evidence type="ECO:0000256" key="1">
    <source>
        <dbReference type="ARBA" id="ARBA00010247"/>
    </source>
</evidence>
<feature type="compositionally biased region" description="Acidic residues" evidence="7">
    <location>
        <begin position="486"/>
        <end position="499"/>
    </location>
</feature>
<proteinExistence type="inferred from homology"/>
<dbReference type="Pfam" id="PF15456">
    <property type="entry name" value="Uds1"/>
    <property type="match status" value="1"/>
</dbReference>
<dbReference type="GO" id="GO:0022625">
    <property type="term" value="C:cytosolic large ribosomal subunit"/>
    <property type="evidence" value="ECO:0007669"/>
    <property type="project" value="TreeGrafter"/>
</dbReference>
<feature type="region of interest" description="Disordered" evidence="7">
    <location>
        <begin position="1"/>
        <end position="75"/>
    </location>
</feature>
<feature type="coiled-coil region" evidence="6">
    <location>
        <begin position="423"/>
        <end position="476"/>
    </location>
</feature>
<gene>
    <name evidence="10" type="ORF">ALEPTO_LOCUS3760</name>
</gene>
<dbReference type="InterPro" id="IPR002673">
    <property type="entry name" value="Ribosomal_eL29"/>
</dbReference>
<feature type="compositionally biased region" description="Low complexity" evidence="7">
    <location>
        <begin position="39"/>
        <end position="53"/>
    </location>
</feature>
<dbReference type="Proteomes" id="UP000789508">
    <property type="component" value="Unassembled WGS sequence"/>
</dbReference>
<evidence type="ECO:0000256" key="7">
    <source>
        <dbReference type="SAM" id="MobiDB-lite"/>
    </source>
</evidence>
<evidence type="ECO:0000313" key="11">
    <source>
        <dbReference type="Proteomes" id="UP000789508"/>
    </source>
</evidence>
<dbReference type="GO" id="GO:0002181">
    <property type="term" value="P:cytoplasmic translation"/>
    <property type="evidence" value="ECO:0007669"/>
    <property type="project" value="TreeGrafter"/>
</dbReference>
<evidence type="ECO:0000256" key="3">
    <source>
        <dbReference type="ARBA" id="ARBA00023274"/>
    </source>
</evidence>
<feature type="region of interest" description="Disordered" evidence="7">
    <location>
        <begin position="479"/>
        <end position="508"/>
    </location>
</feature>
<dbReference type="InterPro" id="IPR029191">
    <property type="entry name" value="Uds1"/>
</dbReference>
<comment type="caution">
    <text evidence="10">The sequence shown here is derived from an EMBL/GenBank/DDBJ whole genome shotgun (WGS) entry which is preliminary data.</text>
</comment>
<evidence type="ECO:0000259" key="9">
    <source>
        <dbReference type="Pfam" id="PF25078"/>
    </source>
</evidence>
<keyword evidence="6" id="KW-0175">Coiled coil</keyword>
<evidence type="ECO:0000256" key="5">
    <source>
        <dbReference type="ARBA" id="ARBA00035328"/>
    </source>
</evidence>
<dbReference type="GO" id="GO:0003735">
    <property type="term" value="F:structural constituent of ribosome"/>
    <property type="evidence" value="ECO:0007669"/>
    <property type="project" value="InterPro"/>
</dbReference>
<protein>
    <recommendedName>
        <fullName evidence="4">Large ribosomal subunit protein eL29</fullName>
    </recommendedName>
    <alternativeName>
        <fullName evidence="5">60S ribosomal protein L29</fullName>
    </alternativeName>
</protein>
<keyword evidence="11" id="KW-1185">Reference proteome</keyword>
<dbReference type="Gene3D" id="6.10.140.1730">
    <property type="match status" value="1"/>
</dbReference>
<dbReference type="Pfam" id="PF01779">
    <property type="entry name" value="Ribosomal_L29e"/>
    <property type="match status" value="1"/>
</dbReference>
<evidence type="ECO:0000256" key="6">
    <source>
        <dbReference type="SAM" id="Coils"/>
    </source>
</evidence>
<feature type="coiled-coil region" evidence="6">
    <location>
        <begin position="317"/>
        <end position="344"/>
    </location>
</feature>
<reference evidence="10" key="1">
    <citation type="submission" date="2021-06" db="EMBL/GenBank/DDBJ databases">
        <authorList>
            <person name="Kallberg Y."/>
            <person name="Tangrot J."/>
            <person name="Rosling A."/>
        </authorList>
    </citation>
    <scope>NUCLEOTIDE SEQUENCE</scope>
    <source>
        <strain evidence="10">FL130A</strain>
    </source>
</reference>
<dbReference type="OrthoDB" id="5569911at2759"/>
<accession>A0A9N8ZTK9</accession>